<sequence length="128" mass="14283">MKGLVIVALVLFPFSGIGQKAYKAVFFNGKFNNVQIRFTLADGYPAASELRTKNLKTGVSELFIAEKGVLGENQELAFYPANENGNRKDFFVVKELQAAFGIDLPPKIRVVHHLNGVQTVFILKRVKR</sequence>
<evidence type="ECO:0008006" key="3">
    <source>
        <dbReference type="Google" id="ProtNLM"/>
    </source>
</evidence>
<reference evidence="2" key="1">
    <citation type="submission" date="2018-11" db="EMBL/GenBank/DDBJ databases">
        <title>Chitinophaga lutea sp.nov., isolate from arsenic contaminated soil.</title>
        <authorList>
            <person name="Zong Y."/>
        </authorList>
    </citation>
    <scope>NUCLEOTIDE SEQUENCE [LARGE SCALE GENOMIC DNA]</scope>
    <source>
        <strain evidence="2">YLT18</strain>
    </source>
</reference>
<gene>
    <name evidence="1" type="ORF">EG028_19440</name>
</gene>
<dbReference type="EMBL" id="RMBX01000011">
    <property type="protein sequence ID" value="RPD39302.1"/>
    <property type="molecule type" value="Genomic_DNA"/>
</dbReference>
<protein>
    <recommendedName>
        <fullName evidence="3">DUF3108 domain-containing protein</fullName>
    </recommendedName>
</protein>
<dbReference type="AlphaFoldDB" id="A0A3N4M7B0"/>
<evidence type="ECO:0000313" key="1">
    <source>
        <dbReference type="EMBL" id="RPD39302.1"/>
    </source>
</evidence>
<dbReference type="Proteomes" id="UP000279089">
    <property type="component" value="Unassembled WGS sequence"/>
</dbReference>
<keyword evidence="2" id="KW-1185">Reference proteome</keyword>
<comment type="caution">
    <text evidence="1">The sequence shown here is derived from an EMBL/GenBank/DDBJ whole genome shotgun (WGS) entry which is preliminary data.</text>
</comment>
<name>A0A3N4M7B0_9BACT</name>
<organism evidence="1 2">
    <name type="scientific">Chitinophaga barathri</name>
    <dbReference type="NCBI Taxonomy" id="1647451"/>
    <lineage>
        <taxon>Bacteria</taxon>
        <taxon>Pseudomonadati</taxon>
        <taxon>Bacteroidota</taxon>
        <taxon>Chitinophagia</taxon>
        <taxon>Chitinophagales</taxon>
        <taxon>Chitinophagaceae</taxon>
        <taxon>Chitinophaga</taxon>
    </lineage>
</organism>
<dbReference type="RefSeq" id="WP_120517943.1">
    <property type="nucleotide sequence ID" value="NZ_QXZY01000011.1"/>
</dbReference>
<proteinExistence type="predicted"/>
<accession>A0A3N4M7B0</accession>
<evidence type="ECO:0000313" key="2">
    <source>
        <dbReference type="Proteomes" id="UP000279089"/>
    </source>
</evidence>